<proteinExistence type="predicted"/>
<evidence type="ECO:0000313" key="9">
    <source>
        <dbReference type="EMBL" id="MFB9136482.1"/>
    </source>
</evidence>
<dbReference type="InterPro" id="IPR018060">
    <property type="entry name" value="HTH_AraC"/>
</dbReference>
<keyword evidence="3" id="KW-0805">Transcription regulation</keyword>
<dbReference type="PROSITE" id="PS01124">
    <property type="entry name" value="HTH_ARAC_FAMILY_2"/>
    <property type="match status" value="1"/>
</dbReference>
<dbReference type="PANTHER" id="PTHR43280">
    <property type="entry name" value="ARAC-FAMILY TRANSCRIPTIONAL REGULATOR"/>
    <property type="match status" value="1"/>
</dbReference>
<evidence type="ECO:0000256" key="3">
    <source>
        <dbReference type="ARBA" id="ARBA00023015"/>
    </source>
</evidence>
<protein>
    <submittedName>
        <fullName evidence="9">Helix-turn-helix domain-containing protein</fullName>
    </submittedName>
</protein>
<dbReference type="Gene3D" id="2.60.120.10">
    <property type="entry name" value="Jelly Rolls"/>
    <property type="match status" value="1"/>
</dbReference>
<dbReference type="InterPro" id="IPR014710">
    <property type="entry name" value="RmlC-like_jellyroll"/>
</dbReference>
<dbReference type="SUPFAM" id="SSF51215">
    <property type="entry name" value="Regulatory protein AraC"/>
    <property type="match status" value="1"/>
</dbReference>
<dbReference type="PANTHER" id="PTHR43280:SF28">
    <property type="entry name" value="HTH-TYPE TRANSCRIPTIONAL ACTIVATOR RHAS"/>
    <property type="match status" value="1"/>
</dbReference>
<keyword evidence="10" id="KW-1185">Reference proteome</keyword>
<accession>A0ABV5HRY9</accession>
<dbReference type="EMBL" id="JBHMEP010000005">
    <property type="protein sequence ID" value="MFB9136482.1"/>
    <property type="molecule type" value="Genomic_DNA"/>
</dbReference>
<dbReference type="InterPro" id="IPR009057">
    <property type="entry name" value="Homeodomain-like_sf"/>
</dbReference>
<keyword evidence="5" id="KW-0010">Activator</keyword>
<gene>
    <name evidence="9" type="ORF">ACFFUV_16030</name>
</gene>
<dbReference type="Proteomes" id="UP001589645">
    <property type="component" value="Unassembled WGS sequence"/>
</dbReference>
<comment type="caution">
    <text evidence="9">The sequence shown here is derived from an EMBL/GenBank/DDBJ whole genome shotgun (WGS) entry which is preliminary data.</text>
</comment>
<dbReference type="RefSeq" id="WP_390194591.1">
    <property type="nucleotide sequence ID" value="NZ_JBHMEP010000005.1"/>
</dbReference>
<organism evidence="9 10">
    <name type="scientific">Vibrio olivae</name>
    <dbReference type="NCBI Taxonomy" id="1243002"/>
    <lineage>
        <taxon>Bacteria</taxon>
        <taxon>Pseudomonadati</taxon>
        <taxon>Pseudomonadota</taxon>
        <taxon>Gammaproteobacteria</taxon>
        <taxon>Vibrionales</taxon>
        <taxon>Vibrionaceae</taxon>
        <taxon>Vibrio</taxon>
    </lineage>
</organism>
<dbReference type="CDD" id="cd06977">
    <property type="entry name" value="cupin_RhaR_RhaS-like_N"/>
    <property type="match status" value="1"/>
</dbReference>
<keyword evidence="4" id="KW-0238">DNA-binding</keyword>
<keyword evidence="2" id="KW-0677">Repeat</keyword>
<dbReference type="Pfam" id="PF12833">
    <property type="entry name" value="HTH_18"/>
    <property type="match status" value="1"/>
</dbReference>
<dbReference type="InterPro" id="IPR047220">
    <property type="entry name" value="RhaR_RhaS-like_N"/>
</dbReference>
<dbReference type="SMART" id="SM00342">
    <property type="entry name" value="HTH_ARAC"/>
    <property type="match status" value="1"/>
</dbReference>
<dbReference type="Pfam" id="PF02311">
    <property type="entry name" value="AraC_binding"/>
    <property type="match status" value="1"/>
</dbReference>
<keyword evidence="6" id="KW-0804">Transcription</keyword>
<evidence type="ECO:0000256" key="6">
    <source>
        <dbReference type="ARBA" id="ARBA00023163"/>
    </source>
</evidence>
<dbReference type="InterPro" id="IPR020449">
    <property type="entry name" value="Tscrpt_reg_AraC-type_HTH"/>
</dbReference>
<dbReference type="InterPro" id="IPR037923">
    <property type="entry name" value="HTH-like"/>
</dbReference>
<name>A0ABV5HRY9_9VIBR</name>
<sequence>MNSHSSVTTELRAPQEPYPEHAHNFEELIIVAHGSGTHVMNDVPMNISKNYVCFVARQDRHLFDHVDNLFLSNVLFERDKLPLSAELQKFIPQSDDDQHGWFISEETAHRANQIIQRLDVESHIDSDESQIIAQALFQQLIVELWRGKVTEIDTLSHDDKICYALAKIQRGYSQLHDIDALAEEVKLSPRQLTNSIKKYTGMSFNQYLHYTRACRALSAILYTEQSITDIAFDVGYQDSNYFSTKFKQVFHTTPRDARLKGETQPALR</sequence>
<evidence type="ECO:0000256" key="4">
    <source>
        <dbReference type="ARBA" id="ARBA00023125"/>
    </source>
</evidence>
<dbReference type="PRINTS" id="PR00032">
    <property type="entry name" value="HTHARAC"/>
</dbReference>
<evidence type="ECO:0000256" key="5">
    <source>
        <dbReference type="ARBA" id="ARBA00023159"/>
    </source>
</evidence>
<evidence type="ECO:0000313" key="10">
    <source>
        <dbReference type="Proteomes" id="UP001589645"/>
    </source>
</evidence>
<evidence type="ECO:0000256" key="7">
    <source>
        <dbReference type="ARBA" id="ARBA00023308"/>
    </source>
</evidence>
<evidence type="ECO:0000259" key="8">
    <source>
        <dbReference type="PROSITE" id="PS01124"/>
    </source>
</evidence>
<feature type="domain" description="HTH araC/xylS-type" evidence="8">
    <location>
        <begin position="162"/>
        <end position="260"/>
    </location>
</feature>
<reference evidence="9 10" key="1">
    <citation type="submission" date="2024-09" db="EMBL/GenBank/DDBJ databases">
        <authorList>
            <person name="Sun Q."/>
            <person name="Mori K."/>
        </authorList>
    </citation>
    <scope>NUCLEOTIDE SEQUENCE [LARGE SCALE GENOMIC DNA]</scope>
    <source>
        <strain evidence="9 10">CECT 8064</strain>
    </source>
</reference>
<dbReference type="Gene3D" id="1.10.10.60">
    <property type="entry name" value="Homeodomain-like"/>
    <property type="match status" value="1"/>
</dbReference>
<dbReference type="SUPFAM" id="SSF46689">
    <property type="entry name" value="Homeodomain-like"/>
    <property type="match status" value="2"/>
</dbReference>
<evidence type="ECO:0000256" key="1">
    <source>
        <dbReference type="ARBA" id="ARBA00022490"/>
    </source>
</evidence>
<keyword evidence="7" id="KW-0684">Rhamnose metabolism</keyword>
<evidence type="ECO:0000256" key="2">
    <source>
        <dbReference type="ARBA" id="ARBA00022737"/>
    </source>
</evidence>
<keyword evidence="1" id="KW-0963">Cytoplasm</keyword>
<dbReference type="InterPro" id="IPR003313">
    <property type="entry name" value="AraC-bd"/>
</dbReference>